<dbReference type="Proteomes" id="UP000799766">
    <property type="component" value="Unassembled WGS sequence"/>
</dbReference>
<evidence type="ECO:0000256" key="1">
    <source>
        <dbReference type="SAM" id="MobiDB-lite"/>
    </source>
</evidence>
<feature type="region of interest" description="Disordered" evidence="1">
    <location>
        <begin position="95"/>
        <end position="122"/>
    </location>
</feature>
<keyword evidence="2" id="KW-1133">Transmembrane helix</keyword>
<evidence type="ECO:0000313" key="3">
    <source>
        <dbReference type="EMBL" id="KAF2457812.1"/>
    </source>
</evidence>
<name>A0A6A6P252_9PEZI</name>
<evidence type="ECO:0000256" key="2">
    <source>
        <dbReference type="SAM" id="Phobius"/>
    </source>
</evidence>
<keyword evidence="2" id="KW-0472">Membrane</keyword>
<sequence>MRDNSRRHAAGNGGKERQVMAAMAAMAAHRLLCYCWAANLACALRSADHCVCACVCGDHRVGVLSCLGLMLSHWAGLHSLLLLLLRATPIAPPPLGRKRGSQVSAEHDGRRPEGKHESKPKKEFPSLISAMKAGLTLTCPRTHTLSLLLLLLGEQGWLRRILIASAAWGLAACCFLVLGPFLVEDMPSGQWQCRGSNWR</sequence>
<dbReference type="AlphaFoldDB" id="A0A6A6P252"/>
<reference evidence="3" key="1">
    <citation type="journal article" date="2020" name="Stud. Mycol.">
        <title>101 Dothideomycetes genomes: a test case for predicting lifestyles and emergence of pathogens.</title>
        <authorList>
            <person name="Haridas S."/>
            <person name="Albert R."/>
            <person name="Binder M."/>
            <person name="Bloem J."/>
            <person name="Labutti K."/>
            <person name="Salamov A."/>
            <person name="Andreopoulos B."/>
            <person name="Baker S."/>
            <person name="Barry K."/>
            <person name="Bills G."/>
            <person name="Bluhm B."/>
            <person name="Cannon C."/>
            <person name="Castanera R."/>
            <person name="Culley D."/>
            <person name="Daum C."/>
            <person name="Ezra D."/>
            <person name="Gonzalez J."/>
            <person name="Henrissat B."/>
            <person name="Kuo A."/>
            <person name="Liang C."/>
            <person name="Lipzen A."/>
            <person name="Lutzoni F."/>
            <person name="Magnuson J."/>
            <person name="Mondo S."/>
            <person name="Nolan M."/>
            <person name="Ohm R."/>
            <person name="Pangilinan J."/>
            <person name="Park H.-J."/>
            <person name="Ramirez L."/>
            <person name="Alfaro M."/>
            <person name="Sun H."/>
            <person name="Tritt A."/>
            <person name="Yoshinaga Y."/>
            <person name="Zwiers L.-H."/>
            <person name="Turgeon B."/>
            <person name="Goodwin S."/>
            <person name="Spatafora J."/>
            <person name="Crous P."/>
            <person name="Grigoriev I."/>
        </authorList>
    </citation>
    <scope>NUCLEOTIDE SEQUENCE</scope>
    <source>
        <strain evidence="3">ATCC 16933</strain>
    </source>
</reference>
<proteinExistence type="predicted"/>
<evidence type="ECO:0000313" key="4">
    <source>
        <dbReference type="Proteomes" id="UP000799766"/>
    </source>
</evidence>
<feature type="transmembrane region" description="Helical" evidence="2">
    <location>
        <begin position="161"/>
        <end position="182"/>
    </location>
</feature>
<organism evidence="3 4">
    <name type="scientific">Lineolata rhizophorae</name>
    <dbReference type="NCBI Taxonomy" id="578093"/>
    <lineage>
        <taxon>Eukaryota</taxon>
        <taxon>Fungi</taxon>
        <taxon>Dikarya</taxon>
        <taxon>Ascomycota</taxon>
        <taxon>Pezizomycotina</taxon>
        <taxon>Dothideomycetes</taxon>
        <taxon>Dothideomycetes incertae sedis</taxon>
        <taxon>Lineolatales</taxon>
        <taxon>Lineolataceae</taxon>
        <taxon>Lineolata</taxon>
    </lineage>
</organism>
<gene>
    <name evidence="3" type="ORF">BDY21DRAFT_17132</name>
</gene>
<dbReference type="EMBL" id="MU001679">
    <property type="protein sequence ID" value="KAF2457812.1"/>
    <property type="molecule type" value="Genomic_DNA"/>
</dbReference>
<protein>
    <submittedName>
        <fullName evidence="3">Uncharacterized protein</fullName>
    </submittedName>
</protein>
<accession>A0A6A6P252</accession>
<feature type="compositionally biased region" description="Basic and acidic residues" evidence="1">
    <location>
        <begin position="105"/>
        <end position="122"/>
    </location>
</feature>
<keyword evidence="2" id="KW-0812">Transmembrane</keyword>
<keyword evidence="4" id="KW-1185">Reference proteome</keyword>